<feature type="transmembrane region" description="Helical" evidence="1">
    <location>
        <begin position="55"/>
        <end position="78"/>
    </location>
</feature>
<evidence type="ECO:0000313" key="3">
    <source>
        <dbReference type="Proteomes" id="UP000010802"/>
    </source>
</evidence>
<evidence type="ECO:0000313" key="2">
    <source>
        <dbReference type="EMBL" id="CDI40363.1"/>
    </source>
</evidence>
<dbReference type="AlphaFoldDB" id="F4LU43"/>
<evidence type="ECO:0000256" key="1">
    <source>
        <dbReference type="SAM" id="Phobius"/>
    </source>
</evidence>
<sequence length="102" mass="11950">MKNSSRHYIGKLFILAMVISIILGAFTVTRSDLENVYYFGFPDTFITLNKQNSEFLFGILINPIQFIGNIIAIWLILFCMSKVFRKLILTIRKIKYRIHKTD</sequence>
<keyword evidence="1" id="KW-1133">Transmembrane helix</keyword>
<dbReference type="EMBL" id="HF563609">
    <property type="protein sequence ID" value="CDI40363.1"/>
    <property type="molecule type" value="Genomic_DNA"/>
</dbReference>
<proteinExistence type="predicted"/>
<name>F4LU43_TEPAE</name>
<dbReference type="Proteomes" id="UP000010802">
    <property type="component" value="Chromosome"/>
</dbReference>
<dbReference type="HOGENOM" id="CLU_2327428_0_0_9"/>
<organism evidence="2 3">
    <name type="scientific">Tepidanaerobacter acetatoxydans (strain DSM 21804 / JCM 16047 / Re1)</name>
    <dbReference type="NCBI Taxonomy" id="1209989"/>
    <lineage>
        <taxon>Bacteria</taxon>
        <taxon>Bacillati</taxon>
        <taxon>Bacillota</taxon>
        <taxon>Clostridia</taxon>
        <taxon>Thermosediminibacterales</taxon>
        <taxon>Tepidanaerobacteraceae</taxon>
        <taxon>Tepidanaerobacter</taxon>
    </lineage>
</organism>
<dbReference type="eggNOG" id="ENOG50349V9">
    <property type="taxonomic scope" value="Bacteria"/>
</dbReference>
<feature type="transmembrane region" description="Helical" evidence="1">
    <location>
        <begin position="12"/>
        <end position="29"/>
    </location>
</feature>
<reference evidence="3" key="1">
    <citation type="journal article" date="2013" name="Genome Announc.">
        <title>First genome sequence of a syntrophic acetate-oxidizing bacterium, Tepidanaerobacter acetatoxydans strain Re1.</title>
        <authorList>
            <person name="Manzoor S."/>
            <person name="Bongcam-Rudloff E."/>
            <person name="Schnurer A."/>
            <person name="Muller B."/>
        </authorList>
    </citation>
    <scope>NUCLEOTIDE SEQUENCE [LARGE SCALE GENOMIC DNA]</scope>
    <source>
        <strain evidence="3">Re1</strain>
    </source>
</reference>
<protein>
    <submittedName>
        <fullName evidence="2">Uncharacterized protein</fullName>
    </submittedName>
</protein>
<keyword evidence="1" id="KW-0472">Membrane</keyword>
<accession>F4LU43</accession>
<dbReference type="KEGG" id="tep:TepRe1_0366"/>
<keyword evidence="3" id="KW-1185">Reference proteome</keyword>
<dbReference type="KEGG" id="tae:TepiRe1_0406"/>
<gene>
    <name evidence="2" type="ordered locus">TEPIRE1_0406</name>
</gene>
<keyword evidence="1" id="KW-0812">Transmembrane</keyword>